<evidence type="ECO:0000256" key="8">
    <source>
        <dbReference type="RuleBase" id="RU363032"/>
    </source>
</evidence>
<dbReference type="Gene3D" id="1.10.3720.10">
    <property type="entry name" value="MetI-like"/>
    <property type="match status" value="1"/>
</dbReference>
<keyword evidence="12" id="KW-1185">Reference proteome</keyword>
<dbReference type="Pfam" id="PF00528">
    <property type="entry name" value="BPD_transp_1"/>
    <property type="match status" value="1"/>
</dbReference>
<sequence>MSAAATRVAGSTSGSSSGATTGYAPGRGIRWLIGILVAGTFAIPIVSMVEFTLRDGEGHSLVHWAALFDPANAQRYQPIWIGLGNSLALSVVTVAIVLFLLAPTMILVNLRFPHLRRMFEFVVLLPISIPAIVLVVGLAPIYLVIGRSLGTGVWTLAFAYGITVLPFAYRSIQASIDATDIRTLAEAARTLGAGWPTVLVRVLAPNLRPGLLAASLISVAVVLGEYTIASLLNRQNLQTALVVVNKQDPYVAVILSLAALAFAFVLLIAIGRAGRTGGRQRRKQSPS</sequence>
<organism evidence="11 12">
    <name type="scientific">Agromyces albus</name>
    <dbReference type="NCBI Taxonomy" id="205332"/>
    <lineage>
        <taxon>Bacteria</taxon>
        <taxon>Bacillati</taxon>
        <taxon>Actinomycetota</taxon>
        <taxon>Actinomycetes</taxon>
        <taxon>Micrococcales</taxon>
        <taxon>Microbacteriaceae</taxon>
        <taxon>Agromyces</taxon>
    </lineage>
</organism>
<protein>
    <submittedName>
        <fullName evidence="11">ABC transporter permease subunit</fullName>
    </submittedName>
</protein>
<feature type="transmembrane region" description="Helical" evidence="8">
    <location>
        <begin position="151"/>
        <end position="169"/>
    </location>
</feature>
<dbReference type="RefSeq" id="WP_129522379.1">
    <property type="nucleotide sequence ID" value="NZ_SDPN01000055.1"/>
</dbReference>
<keyword evidence="6 8" id="KW-1133">Transmembrane helix</keyword>
<evidence type="ECO:0000256" key="9">
    <source>
        <dbReference type="SAM" id="MobiDB-lite"/>
    </source>
</evidence>
<accession>A0A4Q2KRP9</accession>
<dbReference type="InterPro" id="IPR035906">
    <property type="entry name" value="MetI-like_sf"/>
</dbReference>
<reference evidence="11 12" key="1">
    <citation type="submission" date="2019-01" db="EMBL/GenBank/DDBJ databases">
        <title>Agromyces.</title>
        <authorList>
            <person name="Li J."/>
        </authorList>
    </citation>
    <scope>NUCLEOTIDE SEQUENCE [LARGE SCALE GENOMIC DNA]</scope>
    <source>
        <strain evidence="11 12">DSM 15934</strain>
    </source>
</reference>
<dbReference type="InterPro" id="IPR000515">
    <property type="entry name" value="MetI-like"/>
</dbReference>
<evidence type="ECO:0000259" key="10">
    <source>
        <dbReference type="PROSITE" id="PS50928"/>
    </source>
</evidence>
<dbReference type="AlphaFoldDB" id="A0A4Q2KRP9"/>
<dbReference type="PANTHER" id="PTHR43357:SF4">
    <property type="entry name" value="INNER MEMBRANE ABC TRANSPORTER PERMEASE PROTEIN YDCV"/>
    <property type="match status" value="1"/>
</dbReference>
<feature type="transmembrane region" description="Helical" evidence="8">
    <location>
        <begin position="87"/>
        <end position="110"/>
    </location>
</feature>
<dbReference type="GO" id="GO:0005886">
    <property type="term" value="C:plasma membrane"/>
    <property type="evidence" value="ECO:0007669"/>
    <property type="project" value="UniProtKB-SubCell"/>
</dbReference>
<keyword evidence="3" id="KW-1003">Cell membrane</keyword>
<proteinExistence type="inferred from homology"/>
<keyword evidence="4" id="KW-0997">Cell inner membrane</keyword>
<dbReference type="OrthoDB" id="5622164at2"/>
<dbReference type="CDD" id="cd06261">
    <property type="entry name" value="TM_PBP2"/>
    <property type="match status" value="1"/>
</dbReference>
<gene>
    <name evidence="11" type="ORF">ESP51_18565</name>
</gene>
<evidence type="ECO:0000256" key="7">
    <source>
        <dbReference type="ARBA" id="ARBA00023136"/>
    </source>
</evidence>
<feature type="region of interest" description="Disordered" evidence="9">
    <location>
        <begin position="1"/>
        <end position="20"/>
    </location>
</feature>
<keyword evidence="7 8" id="KW-0472">Membrane</keyword>
<evidence type="ECO:0000256" key="2">
    <source>
        <dbReference type="ARBA" id="ARBA00022448"/>
    </source>
</evidence>
<dbReference type="PANTHER" id="PTHR43357">
    <property type="entry name" value="INNER MEMBRANE ABC TRANSPORTER PERMEASE PROTEIN YDCV"/>
    <property type="match status" value="1"/>
</dbReference>
<feature type="domain" description="ABC transmembrane type-1" evidence="10">
    <location>
        <begin position="83"/>
        <end position="268"/>
    </location>
</feature>
<feature type="transmembrane region" description="Helical" evidence="8">
    <location>
        <begin position="31"/>
        <end position="53"/>
    </location>
</feature>
<evidence type="ECO:0000256" key="5">
    <source>
        <dbReference type="ARBA" id="ARBA00022692"/>
    </source>
</evidence>
<dbReference type="SUPFAM" id="SSF161098">
    <property type="entry name" value="MetI-like"/>
    <property type="match status" value="1"/>
</dbReference>
<comment type="subcellular location">
    <subcellularLocation>
        <location evidence="1">Cell inner membrane</location>
        <topology evidence="1">Multi-pass membrane protein</topology>
    </subcellularLocation>
    <subcellularLocation>
        <location evidence="8">Cell membrane</location>
        <topology evidence="8">Multi-pass membrane protein</topology>
    </subcellularLocation>
</comment>
<name>A0A4Q2KRP9_9MICO</name>
<feature type="transmembrane region" description="Helical" evidence="8">
    <location>
        <begin position="249"/>
        <end position="273"/>
    </location>
</feature>
<evidence type="ECO:0000313" key="12">
    <source>
        <dbReference type="Proteomes" id="UP000293865"/>
    </source>
</evidence>
<dbReference type="GO" id="GO:0055085">
    <property type="term" value="P:transmembrane transport"/>
    <property type="evidence" value="ECO:0007669"/>
    <property type="project" value="InterPro"/>
</dbReference>
<evidence type="ECO:0000256" key="6">
    <source>
        <dbReference type="ARBA" id="ARBA00022989"/>
    </source>
</evidence>
<evidence type="ECO:0000256" key="3">
    <source>
        <dbReference type="ARBA" id="ARBA00022475"/>
    </source>
</evidence>
<dbReference type="PROSITE" id="PS50928">
    <property type="entry name" value="ABC_TM1"/>
    <property type="match status" value="1"/>
</dbReference>
<evidence type="ECO:0000313" key="11">
    <source>
        <dbReference type="EMBL" id="RXZ67277.1"/>
    </source>
</evidence>
<keyword evidence="2 8" id="KW-0813">Transport</keyword>
<evidence type="ECO:0000256" key="4">
    <source>
        <dbReference type="ARBA" id="ARBA00022519"/>
    </source>
</evidence>
<comment type="similarity">
    <text evidence="8">Belongs to the binding-protein-dependent transport system permease family.</text>
</comment>
<feature type="transmembrane region" description="Helical" evidence="8">
    <location>
        <begin position="211"/>
        <end position="229"/>
    </location>
</feature>
<dbReference type="Proteomes" id="UP000293865">
    <property type="component" value="Unassembled WGS sequence"/>
</dbReference>
<keyword evidence="5 8" id="KW-0812">Transmembrane</keyword>
<feature type="transmembrane region" description="Helical" evidence="8">
    <location>
        <begin position="122"/>
        <end position="145"/>
    </location>
</feature>
<dbReference type="EMBL" id="SDPN01000055">
    <property type="protein sequence ID" value="RXZ67277.1"/>
    <property type="molecule type" value="Genomic_DNA"/>
</dbReference>
<evidence type="ECO:0000256" key="1">
    <source>
        <dbReference type="ARBA" id="ARBA00004429"/>
    </source>
</evidence>
<comment type="caution">
    <text evidence="11">The sequence shown here is derived from an EMBL/GenBank/DDBJ whole genome shotgun (WGS) entry which is preliminary data.</text>
</comment>